<dbReference type="Proteomes" id="UP001458880">
    <property type="component" value="Unassembled WGS sequence"/>
</dbReference>
<organism evidence="1 2">
    <name type="scientific">Popillia japonica</name>
    <name type="common">Japanese beetle</name>
    <dbReference type="NCBI Taxonomy" id="7064"/>
    <lineage>
        <taxon>Eukaryota</taxon>
        <taxon>Metazoa</taxon>
        <taxon>Ecdysozoa</taxon>
        <taxon>Arthropoda</taxon>
        <taxon>Hexapoda</taxon>
        <taxon>Insecta</taxon>
        <taxon>Pterygota</taxon>
        <taxon>Neoptera</taxon>
        <taxon>Endopterygota</taxon>
        <taxon>Coleoptera</taxon>
        <taxon>Polyphaga</taxon>
        <taxon>Scarabaeiformia</taxon>
        <taxon>Scarabaeidae</taxon>
        <taxon>Rutelinae</taxon>
        <taxon>Popillia</taxon>
    </lineage>
</organism>
<evidence type="ECO:0000313" key="1">
    <source>
        <dbReference type="EMBL" id="KAK9739200.1"/>
    </source>
</evidence>
<accession>A0AAW1LYK0</accession>
<sequence length="149" mass="17612">MGTGPVRNSSSVKTTTTVKRPLQVRETFAEMRQLENSGREFRSRYVKECIFTLRVAIPKTFPPTQDVDAIDEHDRDSDLETLAEVQKKLKLDKQMKMRTKRRNGMWNRIDLAPRAQKLDTMKNNNQFMTEKIERENWSPIDLFKLFFND</sequence>
<dbReference type="EMBL" id="JASPKY010000077">
    <property type="protein sequence ID" value="KAK9739200.1"/>
    <property type="molecule type" value="Genomic_DNA"/>
</dbReference>
<proteinExistence type="predicted"/>
<gene>
    <name evidence="1" type="ORF">QE152_g9191</name>
</gene>
<dbReference type="AlphaFoldDB" id="A0AAW1LYK0"/>
<protein>
    <submittedName>
        <fullName evidence="1">Uncharacterized protein</fullName>
    </submittedName>
</protein>
<reference evidence="1 2" key="1">
    <citation type="journal article" date="2024" name="BMC Genomics">
        <title>De novo assembly and annotation of Popillia japonica's genome with initial clues to its potential as an invasive pest.</title>
        <authorList>
            <person name="Cucini C."/>
            <person name="Boschi S."/>
            <person name="Funari R."/>
            <person name="Cardaioli E."/>
            <person name="Iannotti N."/>
            <person name="Marturano G."/>
            <person name="Paoli F."/>
            <person name="Bruttini M."/>
            <person name="Carapelli A."/>
            <person name="Frati F."/>
            <person name="Nardi F."/>
        </authorList>
    </citation>
    <scope>NUCLEOTIDE SEQUENCE [LARGE SCALE GENOMIC DNA]</scope>
    <source>
        <strain evidence="1">DMR45628</strain>
    </source>
</reference>
<comment type="caution">
    <text evidence="1">The sequence shown here is derived from an EMBL/GenBank/DDBJ whole genome shotgun (WGS) entry which is preliminary data.</text>
</comment>
<evidence type="ECO:0000313" key="2">
    <source>
        <dbReference type="Proteomes" id="UP001458880"/>
    </source>
</evidence>
<keyword evidence="2" id="KW-1185">Reference proteome</keyword>
<name>A0AAW1LYK0_POPJA</name>